<reference evidence="1 2" key="1">
    <citation type="journal article" date="2021" name="Elife">
        <title>Chloroplast acquisition without the gene transfer in kleptoplastic sea slugs, Plakobranchus ocellatus.</title>
        <authorList>
            <person name="Maeda T."/>
            <person name="Takahashi S."/>
            <person name="Yoshida T."/>
            <person name="Shimamura S."/>
            <person name="Takaki Y."/>
            <person name="Nagai Y."/>
            <person name="Toyoda A."/>
            <person name="Suzuki Y."/>
            <person name="Arimoto A."/>
            <person name="Ishii H."/>
            <person name="Satoh N."/>
            <person name="Nishiyama T."/>
            <person name="Hasebe M."/>
            <person name="Maruyama T."/>
            <person name="Minagawa J."/>
            <person name="Obokata J."/>
            <person name="Shigenobu S."/>
        </authorList>
    </citation>
    <scope>NUCLEOTIDE SEQUENCE [LARGE SCALE GENOMIC DNA]</scope>
</reference>
<organism evidence="1 2">
    <name type="scientific">Plakobranchus ocellatus</name>
    <dbReference type="NCBI Taxonomy" id="259542"/>
    <lineage>
        <taxon>Eukaryota</taxon>
        <taxon>Metazoa</taxon>
        <taxon>Spiralia</taxon>
        <taxon>Lophotrochozoa</taxon>
        <taxon>Mollusca</taxon>
        <taxon>Gastropoda</taxon>
        <taxon>Heterobranchia</taxon>
        <taxon>Euthyneura</taxon>
        <taxon>Panpulmonata</taxon>
        <taxon>Sacoglossa</taxon>
        <taxon>Placobranchoidea</taxon>
        <taxon>Plakobranchidae</taxon>
        <taxon>Plakobranchus</taxon>
    </lineage>
</organism>
<name>A0AAV3XSA1_9GAST</name>
<gene>
    <name evidence="1" type="ORF">PoB_000472100</name>
</gene>
<dbReference type="AlphaFoldDB" id="A0AAV3XSA1"/>
<evidence type="ECO:0000313" key="2">
    <source>
        <dbReference type="Proteomes" id="UP000735302"/>
    </source>
</evidence>
<comment type="caution">
    <text evidence="1">The sequence shown here is derived from an EMBL/GenBank/DDBJ whole genome shotgun (WGS) entry which is preliminary data.</text>
</comment>
<protein>
    <submittedName>
        <fullName evidence="1">Uncharacterized protein</fullName>
    </submittedName>
</protein>
<keyword evidence="2" id="KW-1185">Reference proteome</keyword>
<evidence type="ECO:0000313" key="1">
    <source>
        <dbReference type="EMBL" id="GFN78215.1"/>
    </source>
</evidence>
<proteinExistence type="predicted"/>
<dbReference type="Proteomes" id="UP000735302">
    <property type="component" value="Unassembled WGS sequence"/>
</dbReference>
<accession>A0AAV3XSA1</accession>
<sequence>MGEATTKTQALRETVTVVDRDQLISFQQEDPAIQGLVGARKTARRGNKTASFEKIKIIVYLRFEDPGRNISIKQVVLPKSLRGYVMEVPQKSSRFAAFELLYGRTIHISRELWTKEIEEPDVKSSYEDVTCGNDSTTPCRLLVRSYRRLRRSRSTIMTGRQGG</sequence>
<dbReference type="EMBL" id="BLXT01000588">
    <property type="protein sequence ID" value="GFN78215.1"/>
    <property type="molecule type" value="Genomic_DNA"/>
</dbReference>